<reference evidence="3 4" key="1">
    <citation type="journal article" date="2010" name="J. Bacteriol.">
        <title>Genome sequences of Pelagibaca bermudensis HTCC2601T and Maritimibacter alkaliphilus HTCC2654T, the type strains of two marine Roseobacter genera.</title>
        <authorList>
            <person name="Thrash J.C."/>
            <person name="Cho J.C."/>
            <person name="Ferriera S."/>
            <person name="Johnson J."/>
            <person name="Vergin K.L."/>
            <person name="Giovannoni S.J."/>
        </authorList>
    </citation>
    <scope>NUCLEOTIDE SEQUENCE [LARGE SCALE GENOMIC DNA]</scope>
    <source>
        <strain evidence="3 4">HTCC2654</strain>
    </source>
</reference>
<dbReference type="AlphaFoldDB" id="A3VLF2"/>
<dbReference type="OrthoDB" id="9802640at2"/>
<feature type="coiled-coil region" evidence="1">
    <location>
        <begin position="314"/>
        <end position="347"/>
    </location>
</feature>
<keyword evidence="4" id="KW-1185">Reference proteome</keyword>
<protein>
    <submittedName>
        <fullName evidence="3">Uncharacterized protein</fullName>
    </submittedName>
</protein>
<evidence type="ECO:0000313" key="3">
    <source>
        <dbReference type="EMBL" id="EAQ10957.1"/>
    </source>
</evidence>
<dbReference type="Proteomes" id="UP000002931">
    <property type="component" value="Unassembled WGS sequence"/>
</dbReference>
<dbReference type="Pfam" id="PF13589">
    <property type="entry name" value="HATPase_c_3"/>
    <property type="match status" value="1"/>
</dbReference>
<dbReference type="InterPro" id="IPR036890">
    <property type="entry name" value="HATPase_C_sf"/>
</dbReference>
<organism evidence="3 4">
    <name type="scientific">Maritimibacter alkaliphilus HTCC2654</name>
    <dbReference type="NCBI Taxonomy" id="314271"/>
    <lineage>
        <taxon>Bacteria</taxon>
        <taxon>Pseudomonadati</taxon>
        <taxon>Pseudomonadota</taxon>
        <taxon>Alphaproteobacteria</taxon>
        <taxon>Rhodobacterales</taxon>
        <taxon>Roseobacteraceae</taxon>
        <taxon>Maritimibacter</taxon>
    </lineage>
</organism>
<evidence type="ECO:0000256" key="2">
    <source>
        <dbReference type="SAM" id="MobiDB-lite"/>
    </source>
</evidence>
<evidence type="ECO:0000313" key="4">
    <source>
        <dbReference type="Proteomes" id="UP000002931"/>
    </source>
</evidence>
<name>A3VLF2_9RHOB</name>
<feature type="region of interest" description="Disordered" evidence="2">
    <location>
        <begin position="387"/>
        <end position="459"/>
    </location>
</feature>
<dbReference type="EMBL" id="AAMT01000022">
    <property type="protein sequence ID" value="EAQ10957.1"/>
    <property type="molecule type" value="Genomic_DNA"/>
</dbReference>
<dbReference type="STRING" id="314271.RB2654_05019"/>
<proteinExistence type="predicted"/>
<comment type="caution">
    <text evidence="3">The sequence shown here is derived from an EMBL/GenBank/DDBJ whole genome shotgun (WGS) entry which is preliminary data.</text>
</comment>
<dbReference type="SUPFAM" id="SSF55874">
    <property type="entry name" value="ATPase domain of HSP90 chaperone/DNA topoisomerase II/histidine kinase"/>
    <property type="match status" value="1"/>
</dbReference>
<dbReference type="HOGENOM" id="CLU_493317_0_0_5"/>
<accession>A3VLF2</accession>
<dbReference type="Gene3D" id="3.30.565.10">
    <property type="entry name" value="Histidine kinase-like ATPase, C-terminal domain"/>
    <property type="match status" value="1"/>
</dbReference>
<feature type="compositionally biased region" description="Basic and acidic residues" evidence="2">
    <location>
        <begin position="389"/>
        <end position="412"/>
    </location>
</feature>
<gene>
    <name evidence="3" type="ORF">RB2654_05019</name>
</gene>
<evidence type="ECO:0000256" key="1">
    <source>
        <dbReference type="SAM" id="Coils"/>
    </source>
</evidence>
<sequence>MTKQTHALKVKSHIGRDLLQSSALFKHEWQVAWEYVSNGLQYVDTNVSPIVTVNIDQSQKRMTVKDNGRGMNLTDLENYFTMHGENIDTKAGRPGRGMFGTGKSAAFGIANLLRVTTVKNGKRSTVELHRADIERPESAETVPIRVLEEEVPTDEQNGTVVEVCDINLKSIDTNAITREIEKHIAFWKGVTVFVGTHKCEYVEPSVRFEKEFKASESPFAKQLGDVTLRIAVSKAPLAKEQQGIAVTSNGVLHESTLAGQDKRQFTNYVFGNIDVPDLAHDKSPIPPFDLSRSGQLNPKNELVRAIMAFVGMKLELVLQELEEEERLRKQKEETKRLQKEADAIADLINKDFQQWKVQIQNVIAHTAGARDYKPSIIADDEDFDILAGKGDEPAKKISDEGGPSDIHDDKPKPPNPDPNPENSAATYEADPDGAEKAGKRKMDSKKKSRGGGFSVDFRDMGEHEPRAKYEASERSILVNVEHPQLAAALKVGGIEDPAFRRLAYEVAFAEYSIALSVEMANDGHFMDPQDAITAVREGMNRMATLAASTLYS</sequence>
<dbReference type="RefSeq" id="WP_008329272.1">
    <property type="nucleotide sequence ID" value="NZ_CH902578.1"/>
</dbReference>
<keyword evidence="1" id="KW-0175">Coiled coil</keyword>